<reference evidence="5 6" key="1">
    <citation type="submission" date="2016-11" db="EMBL/GenBank/DDBJ databases">
        <authorList>
            <person name="Jaros S."/>
            <person name="Januszkiewicz K."/>
            <person name="Wedrychowicz H."/>
        </authorList>
    </citation>
    <scope>NUCLEOTIDE SEQUENCE [LARGE SCALE GENOMIC DNA]</scope>
    <source>
        <strain evidence="5 6">DSM 21637</strain>
    </source>
</reference>
<dbReference type="SUPFAM" id="SSF52210">
    <property type="entry name" value="Succinyl-CoA synthetase domains"/>
    <property type="match status" value="2"/>
</dbReference>
<keyword evidence="3" id="KW-0067">ATP-binding</keyword>
<dbReference type="GO" id="GO:0005524">
    <property type="term" value="F:ATP binding"/>
    <property type="evidence" value="ECO:0007669"/>
    <property type="project" value="UniProtKB-KW"/>
</dbReference>
<dbReference type="Proteomes" id="UP000182350">
    <property type="component" value="Unassembled WGS sequence"/>
</dbReference>
<evidence type="ECO:0000313" key="6">
    <source>
        <dbReference type="Proteomes" id="UP000182350"/>
    </source>
</evidence>
<dbReference type="GO" id="GO:0043758">
    <property type="term" value="F:acetate-CoA ligase (ADP-forming) activity"/>
    <property type="evidence" value="ECO:0007669"/>
    <property type="project" value="InterPro"/>
</dbReference>
<gene>
    <name evidence="5" type="ORF">SAMN02745752_00569</name>
</gene>
<proteinExistence type="predicted"/>
<dbReference type="Pfam" id="PF13607">
    <property type="entry name" value="Succ_CoA_lig"/>
    <property type="match status" value="1"/>
</dbReference>
<dbReference type="InterPro" id="IPR016102">
    <property type="entry name" value="Succinyl-CoA_synth-like"/>
</dbReference>
<dbReference type="GO" id="GO:0016740">
    <property type="term" value="F:transferase activity"/>
    <property type="evidence" value="ECO:0007669"/>
    <property type="project" value="UniProtKB-KW"/>
</dbReference>
<dbReference type="Pfam" id="PF13549">
    <property type="entry name" value="ATP-grasp_5"/>
    <property type="match status" value="1"/>
</dbReference>
<dbReference type="Gene3D" id="3.40.50.261">
    <property type="entry name" value="Succinyl-CoA synthetase domains"/>
    <property type="match status" value="2"/>
</dbReference>
<evidence type="ECO:0000313" key="5">
    <source>
        <dbReference type="EMBL" id="SFX10896.1"/>
    </source>
</evidence>
<dbReference type="SUPFAM" id="SSF51735">
    <property type="entry name" value="NAD(P)-binding Rossmann-fold domains"/>
    <property type="match status" value="1"/>
</dbReference>
<dbReference type="PANTHER" id="PTHR43334">
    <property type="entry name" value="ACETATE--COA LIGASE [ADP-FORMING]"/>
    <property type="match status" value="1"/>
</dbReference>
<evidence type="ECO:0000256" key="2">
    <source>
        <dbReference type="ARBA" id="ARBA00022741"/>
    </source>
</evidence>
<dbReference type="RefSeq" id="WP_084661811.1">
    <property type="nucleotide sequence ID" value="NZ_FPJW01000001.1"/>
</dbReference>
<dbReference type="Pfam" id="PF19045">
    <property type="entry name" value="Ligase_CoA_2"/>
    <property type="match status" value="1"/>
</dbReference>
<dbReference type="SUPFAM" id="SSF56059">
    <property type="entry name" value="Glutathione synthetase ATP-binding domain-like"/>
    <property type="match status" value="1"/>
</dbReference>
<dbReference type="SMART" id="SM00881">
    <property type="entry name" value="CoA_binding"/>
    <property type="match status" value="1"/>
</dbReference>
<keyword evidence="6" id="KW-1185">Reference proteome</keyword>
<organism evidence="5 6">
    <name type="scientific">Marinospirillum alkaliphilum DSM 21637</name>
    <dbReference type="NCBI Taxonomy" id="1122209"/>
    <lineage>
        <taxon>Bacteria</taxon>
        <taxon>Pseudomonadati</taxon>
        <taxon>Pseudomonadota</taxon>
        <taxon>Gammaproteobacteria</taxon>
        <taxon>Oceanospirillales</taxon>
        <taxon>Oceanospirillaceae</taxon>
        <taxon>Marinospirillum</taxon>
    </lineage>
</organism>
<dbReference type="InterPro" id="IPR032875">
    <property type="entry name" value="Succ_CoA_lig_flav_dom"/>
</dbReference>
<dbReference type="EMBL" id="FPJW01000001">
    <property type="protein sequence ID" value="SFX10896.1"/>
    <property type="molecule type" value="Genomic_DNA"/>
</dbReference>
<keyword evidence="1" id="KW-0436">Ligase</keyword>
<dbReference type="PANTHER" id="PTHR43334:SF1">
    <property type="entry name" value="3-HYDROXYPROPIONATE--COA LIGASE [ADP-FORMING]"/>
    <property type="match status" value="1"/>
</dbReference>
<dbReference type="OrthoDB" id="9807426at2"/>
<accession>A0A1K1UDK9</accession>
<keyword evidence="5" id="KW-0808">Transferase</keyword>
<protein>
    <submittedName>
        <fullName evidence="5">Acetyltransferase</fullName>
    </submittedName>
</protein>
<name>A0A1K1UDK9_9GAMM</name>
<keyword evidence="2" id="KW-0547">Nucleotide-binding</keyword>
<evidence type="ECO:0000256" key="1">
    <source>
        <dbReference type="ARBA" id="ARBA00022598"/>
    </source>
</evidence>
<dbReference type="InterPro" id="IPR051538">
    <property type="entry name" value="Acyl-CoA_Synth/Transferase"/>
</dbReference>
<dbReference type="Gene3D" id="3.30.470.20">
    <property type="entry name" value="ATP-grasp fold, B domain"/>
    <property type="match status" value="1"/>
</dbReference>
<evidence type="ECO:0000256" key="3">
    <source>
        <dbReference type="ARBA" id="ARBA00022840"/>
    </source>
</evidence>
<dbReference type="AlphaFoldDB" id="A0A1K1UDK9"/>
<dbReference type="InterPro" id="IPR003781">
    <property type="entry name" value="CoA-bd"/>
</dbReference>
<dbReference type="InterPro" id="IPR036291">
    <property type="entry name" value="NAD(P)-bd_dom_sf"/>
</dbReference>
<sequence length="738" mass="77925">MSLLSSLYPGALMVVGASADPTKRGFQSVRALLRDGFQGAIYPINPKLTELQGLVCYPDIQSVPGQPELALICTPAISLPDVLQQCGLKGVQTAIVLASGFAESGSEGEALQQQSLAVAQRYGVRLIGPNTSGVFNTHARMNLVGFSDLHAGPLGILSQSGNMALSLVTEGSQQLHSGFSSYIGVGNAADLGFHDYLDYFAADQGTGALVAYLEGLTDGRAFLQAARRFTARKPLVLYKSGKSESGQKAARSHTGALAGSYQVARGVMRQAGVVLVEQPDHLLPVAEALATQPLPQGRRIAILADGGGHATIAADALDALGLTLAELSPTTQDGLKALLPRGAAVSNPVDVAGGTDSDPLNFARCAELLLQDPGVDQLLLVGLFGGYALRFDVSLADAERLTAVQLAELARMASKPLLVHSLYALSRPKPLQQLVEQGIPVYAGIDAAVAALKALADYAAYRQRGEQDDLLTGQGEASLRAARLLTGVRQQGRTALLEPEARQLLGTFEVPLPEACWLQTPDELQQLDGQWLEQPLAMKVVSRDVLHKSDAGGVKLNLLGLAALQRGWQQIEQQVLSHQPEARLEGMLLAPMASAPGTEVIIGVTHDSQYGHLLMFGLGGIFVEVLKDVVFRALPLSRADAWDMLAGIQSARVLEGVRGQPPVDKQALVELLLKVSALVVAHPEIEELDLNPVRCHREGYTLLDARVLLATAASGAMSAAGAEATGMAELADGVQRLH</sequence>
<dbReference type="Gene3D" id="3.40.50.720">
    <property type="entry name" value="NAD(P)-binding Rossmann-like Domain"/>
    <property type="match status" value="1"/>
</dbReference>
<dbReference type="STRING" id="1122209.SAMN02745752_00569"/>
<dbReference type="Pfam" id="PF13380">
    <property type="entry name" value="CoA_binding_2"/>
    <property type="match status" value="1"/>
</dbReference>
<dbReference type="InterPro" id="IPR043938">
    <property type="entry name" value="Ligase_CoA_dom"/>
</dbReference>
<feature type="domain" description="CoA-binding" evidence="4">
    <location>
        <begin position="6"/>
        <end position="101"/>
    </location>
</feature>
<dbReference type="Gene3D" id="3.30.1490.20">
    <property type="entry name" value="ATP-grasp fold, A domain"/>
    <property type="match status" value="1"/>
</dbReference>
<dbReference type="InterPro" id="IPR013815">
    <property type="entry name" value="ATP_grasp_subdomain_1"/>
</dbReference>
<evidence type="ECO:0000259" key="4">
    <source>
        <dbReference type="SMART" id="SM00881"/>
    </source>
</evidence>